<dbReference type="PANTHER" id="PTHR40396:SF1">
    <property type="entry name" value="ATPASE AAA-TYPE CORE DOMAIN-CONTAINING PROTEIN"/>
    <property type="match status" value="1"/>
</dbReference>
<dbReference type="GO" id="GO:0005524">
    <property type="term" value="F:ATP binding"/>
    <property type="evidence" value="ECO:0007669"/>
    <property type="project" value="UniProtKB-KW"/>
</dbReference>
<accession>A0ABR7DZR3</accession>
<keyword evidence="2" id="KW-0547">Nucleotide-binding</keyword>
<dbReference type="PANTHER" id="PTHR40396">
    <property type="entry name" value="ATPASE-LIKE PROTEIN"/>
    <property type="match status" value="1"/>
</dbReference>
<comment type="caution">
    <text evidence="2">The sequence shown here is derived from an EMBL/GenBank/DDBJ whole genome shotgun (WGS) entry which is preliminary data.</text>
</comment>
<proteinExistence type="predicted"/>
<gene>
    <name evidence="2" type="ORF">H8S77_08950</name>
</gene>
<dbReference type="InterPro" id="IPR003959">
    <property type="entry name" value="ATPase_AAA_core"/>
</dbReference>
<dbReference type="Pfam" id="PF13304">
    <property type="entry name" value="AAA_21"/>
    <property type="match status" value="1"/>
</dbReference>
<dbReference type="EMBL" id="JACOOI010000007">
    <property type="protein sequence ID" value="MBC5643010.1"/>
    <property type="molecule type" value="Genomic_DNA"/>
</dbReference>
<evidence type="ECO:0000259" key="1">
    <source>
        <dbReference type="Pfam" id="PF13304"/>
    </source>
</evidence>
<reference evidence="2 3" key="1">
    <citation type="submission" date="2020-08" db="EMBL/GenBank/DDBJ databases">
        <title>Genome public.</title>
        <authorList>
            <person name="Liu C."/>
            <person name="Sun Q."/>
        </authorList>
    </citation>
    <scope>NUCLEOTIDE SEQUENCE [LARGE SCALE GENOMIC DNA]</scope>
    <source>
        <strain evidence="2 3">BX2</strain>
    </source>
</reference>
<sequence length="409" mass="46894">MVHLIEFTVGNFLSFKDKKTFSMEASNIRELPDNILEAGNYKLLKTAAIYGANSSGKSNLIKALEFMQDTIMNSSKLNSTDKLDVTPFLLAKENSSLPSYFEILLLIWDNYYRYGFELDNDKIHSEWLYIVPQNTKKEQALFLRENESIGISNAFSEAKGLEERTRENGLFLSVCDQFNVKQAKEIIANINDIRILSGVNHDPFKSMTNVYLREEAKKTKDFFNNFQLGFIDINLITGERAAFDKAQTTHNIYDISGKTIGRHSFIITESESAGTNKVFDMAGFILYTLQFGFPLVVDELDAKLHPLLTKKIIEMFHSPEINPKGAQLIFATHDTNLLGCDCFRRDQIWFTEKDEKEQTDLYSLVEFRDPDGVKVRNDRNYEKDYIQGRYGAIPFIGDFSNLMNHGKKS</sequence>
<dbReference type="Gene3D" id="3.40.50.300">
    <property type="entry name" value="P-loop containing nucleotide triphosphate hydrolases"/>
    <property type="match status" value="1"/>
</dbReference>
<evidence type="ECO:0000313" key="3">
    <source>
        <dbReference type="Proteomes" id="UP000644010"/>
    </source>
</evidence>
<keyword evidence="3" id="KW-1185">Reference proteome</keyword>
<dbReference type="SUPFAM" id="SSF52540">
    <property type="entry name" value="P-loop containing nucleoside triphosphate hydrolases"/>
    <property type="match status" value="1"/>
</dbReference>
<keyword evidence="2" id="KW-0067">ATP-binding</keyword>
<evidence type="ECO:0000313" key="2">
    <source>
        <dbReference type="EMBL" id="MBC5643010.1"/>
    </source>
</evidence>
<name>A0ABR7DZR3_9BACT</name>
<dbReference type="InterPro" id="IPR027417">
    <property type="entry name" value="P-loop_NTPase"/>
</dbReference>
<dbReference type="Proteomes" id="UP000644010">
    <property type="component" value="Unassembled WGS sequence"/>
</dbReference>
<feature type="domain" description="ATPase AAA-type core" evidence="1">
    <location>
        <begin position="48"/>
        <end position="338"/>
    </location>
</feature>
<dbReference type="RefSeq" id="WP_186959113.1">
    <property type="nucleotide sequence ID" value="NZ_JACOOI010000007.1"/>
</dbReference>
<protein>
    <submittedName>
        <fullName evidence="2">ATP-binding protein</fullName>
    </submittedName>
</protein>
<organism evidence="2 3">
    <name type="scientific">Parabacteroides segnis</name>
    <dbReference type="NCBI Taxonomy" id="2763058"/>
    <lineage>
        <taxon>Bacteria</taxon>
        <taxon>Pseudomonadati</taxon>
        <taxon>Bacteroidota</taxon>
        <taxon>Bacteroidia</taxon>
        <taxon>Bacteroidales</taxon>
        <taxon>Tannerellaceae</taxon>
        <taxon>Parabacteroides</taxon>
    </lineage>
</organism>